<proteinExistence type="predicted"/>
<evidence type="ECO:0000256" key="1">
    <source>
        <dbReference type="SAM" id="Phobius"/>
    </source>
</evidence>
<evidence type="ECO:0000313" key="3">
    <source>
        <dbReference type="Proteomes" id="UP000321938"/>
    </source>
</evidence>
<dbReference type="AlphaFoldDB" id="A0A5C7B6R8"/>
<feature type="transmembrane region" description="Helical" evidence="1">
    <location>
        <begin position="7"/>
        <end position="25"/>
    </location>
</feature>
<gene>
    <name evidence="2" type="ORF">ES692_10670</name>
</gene>
<dbReference type="OrthoDB" id="792965at2"/>
<dbReference type="EMBL" id="VOSB01000014">
    <property type="protein sequence ID" value="TXE17113.1"/>
    <property type="molecule type" value="Genomic_DNA"/>
</dbReference>
<comment type="caution">
    <text evidence="2">The sequence shown here is derived from an EMBL/GenBank/DDBJ whole genome shotgun (WGS) entry which is preliminary data.</text>
</comment>
<name>A0A5C7B6R8_9FLAO</name>
<organism evidence="2 3">
    <name type="scientific">Psychroserpens burtonensis</name>
    <dbReference type="NCBI Taxonomy" id="49278"/>
    <lineage>
        <taxon>Bacteria</taxon>
        <taxon>Pseudomonadati</taxon>
        <taxon>Bacteroidota</taxon>
        <taxon>Flavobacteriia</taxon>
        <taxon>Flavobacteriales</taxon>
        <taxon>Flavobacteriaceae</taxon>
        <taxon>Psychroserpens</taxon>
    </lineage>
</organism>
<dbReference type="RefSeq" id="WP_147231735.1">
    <property type="nucleotide sequence ID" value="NZ_VOSB01000014.1"/>
</dbReference>
<protein>
    <recommendedName>
        <fullName evidence="4">DUF1574 domain-containing protein</fullName>
    </recommendedName>
</protein>
<keyword evidence="3" id="KW-1185">Reference proteome</keyword>
<keyword evidence="1" id="KW-0812">Transmembrane</keyword>
<accession>A0A5C7B6R8</accession>
<evidence type="ECO:0000313" key="2">
    <source>
        <dbReference type="EMBL" id="TXE17113.1"/>
    </source>
</evidence>
<reference evidence="2 3" key="1">
    <citation type="submission" date="2019-08" db="EMBL/GenBank/DDBJ databases">
        <title>Genome of Psychroserpens burtonensis ACAM 167.</title>
        <authorList>
            <person name="Bowman J.P."/>
        </authorList>
    </citation>
    <scope>NUCLEOTIDE SEQUENCE [LARGE SCALE GENOMIC DNA]</scope>
    <source>
        <strain evidence="2 3">ACAM 167</strain>
    </source>
</reference>
<keyword evidence="1" id="KW-1133">Transmembrane helix</keyword>
<sequence>MRLFLKNIILFLSIVYGSIFIMLIISNQIINSRASFKLKPNINKIVLGNSHPTGTFNDSLISNLKNLSDPGDSYFYGYQKLKELLKQNPQVDTVFVEFNPKTILKWEDSKLWRKHQVPNYLAFFEFEDHKLLATDNNIGYQQELIKGIAKNLKRIMLNQYNYTDSIGGYRYVNNTRIDAILDTLKYNPQKQYSLKENSLSEYDISYLNKMVSLCKNEDVQIIFVRSPYHKKFDGHRYETIFQSYRRENFGTIPFLDFQNFPLEDVDFKDLEHLNYIGARKFSLWFEKEF</sequence>
<evidence type="ECO:0008006" key="4">
    <source>
        <dbReference type="Google" id="ProtNLM"/>
    </source>
</evidence>
<keyword evidence="1" id="KW-0472">Membrane</keyword>
<dbReference type="Proteomes" id="UP000321938">
    <property type="component" value="Unassembled WGS sequence"/>
</dbReference>